<organism evidence="2 3">
    <name type="scientific">Drosophila willistoni</name>
    <name type="common">Fruit fly</name>
    <dbReference type="NCBI Taxonomy" id="7260"/>
    <lineage>
        <taxon>Eukaryota</taxon>
        <taxon>Metazoa</taxon>
        <taxon>Ecdysozoa</taxon>
        <taxon>Arthropoda</taxon>
        <taxon>Hexapoda</taxon>
        <taxon>Insecta</taxon>
        <taxon>Pterygota</taxon>
        <taxon>Neoptera</taxon>
        <taxon>Endopterygota</taxon>
        <taxon>Diptera</taxon>
        <taxon>Brachycera</taxon>
        <taxon>Muscomorpha</taxon>
        <taxon>Ephydroidea</taxon>
        <taxon>Drosophilidae</taxon>
        <taxon>Drosophila</taxon>
        <taxon>Sophophora</taxon>
    </lineage>
</organism>
<sequence length="667" mass="77345">MELKRRSIRLPTQSEIHLWLISNSMWNRTRCLWMGVGQRATSGRLLCRHIRTSVAAPAKMFVDTENQFAHGILEESSKPYQILRSSMMAGGVLSTKMTTTQGWLVGANRHDEKPDSLYADFLGLVEHCQSTNTQLSEPCFKDFVRNLCDQMHHFTDDQLLGLLHGLSQLPTPESTKSPNYMELWNTLDIECCRRIERWPTNQLLLVSDAWYQLGLARIGEYVWQALRKLGRKVRKLPPEQLVQSMFLCNLLRRPVFEMFDFEMNLARCVNDMTLQELGVMAMGFFKTQTPIRNPELLAQLYTRLEAELDTVEDITLVAMLKVLRYSSKLPQVEALHRLLRSLQSQVERVSLLTCLHMALLGCELQTCDDQLIEKILLRFERQLDETRLKDMERICLAMGLFNFTSSSQVEQRLIQSLPQLLRQRLDEIVRHPRCFTNCLQFISMRGIHDLELLGVAMEPRFIRHTYPSGLPGRDYFHLDTFAQLLGEKYQGSRLTDKQRQQMGKMYTQYIPANDGRFKLNSTDRILVEIRDSAAPLFRGLSFKHILPNYERCDLVICYDRAQQRSLATDSTNCPADYSGIVLTREHLLGPETAANANVDTVAIVIAGWNNVIREKNRFTGQFAMKLKQLRQLGHKPVVIYWHEWRSLETTADRQNFLKRRLRQDANI</sequence>
<reference evidence="2 3" key="1">
    <citation type="journal article" date="2007" name="Nature">
        <title>Evolution of genes and genomes on the Drosophila phylogeny.</title>
        <authorList>
            <consortium name="Drosophila 12 Genomes Consortium"/>
            <person name="Clark A.G."/>
            <person name="Eisen M.B."/>
            <person name="Smith D.R."/>
            <person name="Bergman C.M."/>
            <person name="Oliver B."/>
            <person name="Markow T.A."/>
            <person name="Kaufman T.C."/>
            <person name="Kellis M."/>
            <person name="Gelbart W."/>
            <person name="Iyer V.N."/>
            <person name="Pollard D.A."/>
            <person name="Sackton T.B."/>
            <person name="Larracuente A.M."/>
            <person name="Singh N.D."/>
            <person name="Abad J.P."/>
            <person name="Abt D.N."/>
            <person name="Adryan B."/>
            <person name="Aguade M."/>
            <person name="Akashi H."/>
            <person name="Anderson W.W."/>
            <person name="Aquadro C.F."/>
            <person name="Ardell D.H."/>
            <person name="Arguello R."/>
            <person name="Artieri C.G."/>
            <person name="Barbash D.A."/>
            <person name="Barker D."/>
            <person name="Barsanti P."/>
            <person name="Batterham P."/>
            <person name="Batzoglou S."/>
            <person name="Begun D."/>
            <person name="Bhutkar A."/>
            <person name="Blanco E."/>
            <person name="Bosak S.A."/>
            <person name="Bradley R.K."/>
            <person name="Brand A.D."/>
            <person name="Brent M.R."/>
            <person name="Brooks A.N."/>
            <person name="Brown R.H."/>
            <person name="Butlin R.K."/>
            <person name="Caggese C."/>
            <person name="Calvi B.R."/>
            <person name="Bernardo de Carvalho A."/>
            <person name="Caspi A."/>
            <person name="Castrezana S."/>
            <person name="Celniker S.E."/>
            <person name="Chang J.L."/>
            <person name="Chapple C."/>
            <person name="Chatterji S."/>
            <person name="Chinwalla A."/>
            <person name="Civetta A."/>
            <person name="Clifton S.W."/>
            <person name="Comeron J.M."/>
            <person name="Costello J.C."/>
            <person name="Coyne J.A."/>
            <person name="Daub J."/>
            <person name="David R.G."/>
            <person name="Delcher A.L."/>
            <person name="Delehaunty K."/>
            <person name="Do C.B."/>
            <person name="Ebling H."/>
            <person name="Edwards K."/>
            <person name="Eickbush T."/>
            <person name="Evans J.D."/>
            <person name="Filipski A."/>
            <person name="Findeiss S."/>
            <person name="Freyhult E."/>
            <person name="Fulton L."/>
            <person name="Fulton R."/>
            <person name="Garcia A.C."/>
            <person name="Gardiner A."/>
            <person name="Garfield D.A."/>
            <person name="Garvin B.E."/>
            <person name="Gibson G."/>
            <person name="Gilbert D."/>
            <person name="Gnerre S."/>
            <person name="Godfrey J."/>
            <person name="Good R."/>
            <person name="Gotea V."/>
            <person name="Gravely B."/>
            <person name="Greenberg A.J."/>
            <person name="Griffiths-Jones S."/>
            <person name="Gross S."/>
            <person name="Guigo R."/>
            <person name="Gustafson E.A."/>
            <person name="Haerty W."/>
            <person name="Hahn M.W."/>
            <person name="Halligan D.L."/>
            <person name="Halpern A.L."/>
            <person name="Halter G.M."/>
            <person name="Han M.V."/>
            <person name="Heger A."/>
            <person name="Hillier L."/>
            <person name="Hinrichs A.S."/>
            <person name="Holmes I."/>
            <person name="Hoskins R.A."/>
            <person name="Hubisz M.J."/>
            <person name="Hultmark D."/>
            <person name="Huntley M.A."/>
            <person name="Jaffe D.B."/>
            <person name="Jagadeeshan S."/>
            <person name="Jeck W.R."/>
            <person name="Johnson J."/>
            <person name="Jones C.D."/>
            <person name="Jordan W.C."/>
            <person name="Karpen G.H."/>
            <person name="Kataoka E."/>
            <person name="Keightley P.D."/>
            <person name="Kheradpour P."/>
            <person name="Kirkness E.F."/>
            <person name="Koerich L.B."/>
            <person name="Kristiansen K."/>
            <person name="Kudrna D."/>
            <person name="Kulathinal R.J."/>
            <person name="Kumar S."/>
            <person name="Kwok R."/>
            <person name="Lander E."/>
            <person name="Langley C.H."/>
            <person name="Lapoint R."/>
            <person name="Lazzaro B.P."/>
            <person name="Lee S.J."/>
            <person name="Levesque L."/>
            <person name="Li R."/>
            <person name="Lin C.F."/>
            <person name="Lin M.F."/>
            <person name="Lindblad-Toh K."/>
            <person name="Llopart A."/>
            <person name="Long M."/>
            <person name="Low L."/>
            <person name="Lozovsky E."/>
            <person name="Lu J."/>
            <person name="Luo M."/>
            <person name="Machado C.A."/>
            <person name="Makalowski W."/>
            <person name="Marzo M."/>
            <person name="Matsuda M."/>
            <person name="Matzkin L."/>
            <person name="McAllister B."/>
            <person name="McBride C.S."/>
            <person name="McKernan B."/>
            <person name="McKernan K."/>
            <person name="Mendez-Lago M."/>
            <person name="Minx P."/>
            <person name="Mollenhauer M.U."/>
            <person name="Montooth K."/>
            <person name="Mount S.M."/>
            <person name="Mu X."/>
            <person name="Myers E."/>
            <person name="Negre B."/>
            <person name="Newfeld S."/>
            <person name="Nielsen R."/>
            <person name="Noor M.A."/>
            <person name="O'Grady P."/>
            <person name="Pachter L."/>
            <person name="Papaceit M."/>
            <person name="Parisi M.J."/>
            <person name="Parisi M."/>
            <person name="Parts L."/>
            <person name="Pedersen J.S."/>
            <person name="Pesole G."/>
            <person name="Phillippy A.M."/>
            <person name="Ponting C.P."/>
            <person name="Pop M."/>
            <person name="Porcelli D."/>
            <person name="Powell J.R."/>
            <person name="Prohaska S."/>
            <person name="Pruitt K."/>
            <person name="Puig M."/>
            <person name="Quesneville H."/>
            <person name="Ram K.R."/>
            <person name="Rand D."/>
            <person name="Rasmussen M.D."/>
            <person name="Reed L.K."/>
            <person name="Reenan R."/>
            <person name="Reily A."/>
            <person name="Remington K.A."/>
            <person name="Rieger T.T."/>
            <person name="Ritchie M.G."/>
            <person name="Robin C."/>
            <person name="Rogers Y.H."/>
            <person name="Rohde C."/>
            <person name="Rozas J."/>
            <person name="Rubenfield M.J."/>
            <person name="Ruiz A."/>
            <person name="Russo S."/>
            <person name="Salzberg S.L."/>
            <person name="Sanchez-Gracia A."/>
            <person name="Saranga D.J."/>
            <person name="Sato H."/>
            <person name="Schaeffer S.W."/>
            <person name="Schatz M.C."/>
            <person name="Schlenke T."/>
            <person name="Schwartz R."/>
            <person name="Segarra C."/>
            <person name="Singh R.S."/>
            <person name="Sirot L."/>
            <person name="Sirota M."/>
            <person name="Sisneros N.B."/>
            <person name="Smith C.D."/>
            <person name="Smith T.F."/>
            <person name="Spieth J."/>
            <person name="Stage D.E."/>
            <person name="Stark A."/>
            <person name="Stephan W."/>
            <person name="Strausberg R.L."/>
            <person name="Strempel S."/>
            <person name="Sturgill D."/>
            <person name="Sutton G."/>
            <person name="Sutton G.G."/>
            <person name="Tao W."/>
            <person name="Teichmann S."/>
            <person name="Tobari Y.N."/>
            <person name="Tomimura Y."/>
            <person name="Tsolas J.M."/>
            <person name="Valente V.L."/>
            <person name="Venter E."/>
            <person name="Venter J.C."/>
            <person name="Vicario S."/>
            <person name="Vieira F.G."/>
            <person name="Vilella A.J."/>
            <person name="Villasante A."/>
            <person name="Walenz B."/>
            <person name="Wang J."/>
            <person name="Wasserman M."/>
            <person name="Watts T."/>
            <person name="Wilson D."/>
            <person name="Wilson R.K."/>
            <person name="Wing R.A."/>
            <person name="Wolfner M.F."/>
            <person name="Wong A."/>
            <person name="Wong G.K."/>
            <person name="Wu C.I."/>
            <person name="Wu G."/>
            <person name="Yamamoto D."/>
            <person name="Yang H.P."/>
            <person name="Yang S.P."/>
            <person name="Yorke J.A."/>
            <person name="Yoshida K."/>
            <person name="Zdobnov E."/>
            <person name="Zhang P."/>
            <person name="Zhang Y."/>
            <person name="Zimin A.V."/>
            <person name="Baldwin J."/>
            <person name="Abdouelleil A."/>
            <person name="Abdulkadir J."/>
            <person name="Abebe A."/>
            <person name="Abera B."/>
            <person name="Abreu J."/>
            <person name="Acer S.C."/>
            <person name="Aftuck L."/>
            <person name="Alexander A."/>
            <person name="An P."/>
            <person name="Anderson E."/>
            <person name="Anderson S."/>
            <person name="Arachi H."/>
            <person name="Azer M."/>
            <person name="Bachantsang P."/>
            <person name="Barry A."/>
            <person name="Bayul T."/>
            <person name="Berlin A."/>
            <person name="Bessette D."/>
            <person name="Bloom T."/>
            <person name="Blye J."/>
            <person name="Boguslavskiy L."/>
            <person name="Bonnet C."/>
            <person name="Boukhgalter B."/>
            <person name="Bourzgui I."/>
            <person name="Brown A."/>
            <person name="Cahill P."/>
            <person name="Channer S."/>
            <person name="Cheshatsang Y."/>
            <person name="Chuda L."/>
            <person name="Citroen M."/>
            <person name="Collymore A."/>
            <person name="Cooke P."/>
            <person name="Costello M."/>
            <person name="D'Aco K."/>
            <person name="Daza R."/>
            <person name="De Haan G."/>
            <person name="DeGray S."/>
            <person name="DeMaso C."/>
            <person name="Dhargay N."/>
            <person name="Dooley K."/>
            <person name="Dooley E."/>
            <person name="Doricent M."/>
            <person name="Dorje P."/>
            <person name="Dorjee K."/>
            <person name="Dupes A."/>
            <person name="Elong R."/>
            <person name="Falk J."/>
            <person name="Farina A."/>
            <person name="Faro S."/>
            <person name="Ferguson D."/>
            <person name="Fisher S."/>
            <person name="Foley C.D."/>
            <person name="Franke A."/>
            <person name="Friedrich D."/>
            <person name="Gadbois L."/>
            <person name="Gearin G."/>
            <person name="Gearin C.R."/>
            <person name="Giannoukos G."/>
            <person name="Goode T."/>
            <person name="Graham J."/>
            <person name="Grandbois E."/>
            <person name="Grewal S."/>
            <person name="Gyaltsen K."/>
            <person name="Hafez N."/>
            <person name="Hagos B."/>
            <person name="Hall J."/>
            <person name="Henson C."/>
            <person name="Hollinger A."/>
            <person name="Honan T."/>
            <person name="Huard M.D."/>
            <person name="Hughes L."/>
            <person name="Hurhula B."/>
            <person name="Husby M.E."/>
            <person name="Kamat A."/>
            <person name="Kanga B."/>
            <person name="Kashin S."/>
            <person name="Khazanovich D."/>
            <person name="Kisner P."/>
            <person name="Lance K."/>
            <person name="Lara M."/>
            <person name="Lee W."/>
            <person name="Lennon N."/>
            <person name="Letendre F."/>
            <person name="LeVine R."/>
            <person name="Lipovsky A."/>
            <person name="Liu X."/>
            <person name="Liu J."/>
            <person name="Liu S."/>
            <person name="Lokyitsang T."/>
            <person name="Lokyitsang Y."/>
            <person name="Lubonja R."/>
            <person name="Lui A."/>
            <person name="MacDonald P."/>
            <person name="Magnisalis V."/>
            <person name="Maru K."/>
            <person name="Matthews C."/>
            <person name="McCusker W."/>
            <person name="McDonough S."/>
            <person name="Mehta T."/>
            <person name="Meldrim J."/>
            <person name="Meneus L."/>
            <person name="Mihai O."/>
            <person name="Mihalev A."/>
            <person name="Mihova T."/>
            <person name="Mittelman R."/>
            <person name="Mlenga V."/>
            <person name="Montmayeur A."/>
            <person name="Mulrain L."/>
            <person name="Navidi A."/>
            <person name="Naylor J."/>
            <person name="Negash T."/>
            <person name="Nguyen T."/>
            <person name="Nguyen N."/>
            <person name="Nicol R."/>
            <person name="Norbu C."/>
            <person name="Norbu N."/>
            <person name="Novod N."/>
            <person name="O'Neill B."/>
            <person name="Osman S."/>
            <person name="Markiewicz E."/>
            <person name="Oyono O.L."/>
            <person name="Patti C."/>
            <person name="Phunkhang P."/>
            <person name="Pierre F."/>
            <person name="Priest M."/>
            <person name="Raghuraman S."/>
            <person name="Rege F."/>
            <person name="Reyes R."/>
            <person name="Rise C."/>
            <person name="Rogov P."/>
            <person name="Ross K."/>
            <person name="Ryan E."/>
            <person name="Settipalli S."/>
            <person name="Shea T."/>
            <person name="Sherpa N."/>
            <person name="Shi L."/>
            <person name="Shih D."/>
            <person name="Sparrow T."/>
            <person name="Spaulding J."/>
            <person name="Stalker J."/>
            <person name="Stange-Thomann N."/>
            <person name="Stavropoulos S."/>
            <person name="Stone C."/>
            <person name="Strader C."/>
            <person name="Tesfaye S."/>
            <person name="Thomson T."/>
            <person name="Thoulutsang Y."/>
            <person name="Thoulutsang D."/>
            <person name="Topham K."/>
            <person name="Topping I."/>
            <person name="Tsamla T."/>
            <person name="Vassiliev H."/>
            <person name="Vo A."/>
            <person name="Wangchuk T."/>
            <person name="Wangdi T."/>
            <person name="Weiand M."/>
            <person name="Wilkinson J."/>
            <person name="Wilson A."/>
            <person name="Yadav S."/>
            <person name="Young G."/>
            <person name="Yu Q."/>
            <person name="Zembek L."/>
            <person name="Zhong D."/>
            <person name="Zimmer A."/>
            <person name="Zwirko Z."/>
            <person name="Jaffe D.B."/>
            <person name="Alvarez P."/>
            <person name="Brockman W."/>
            <person name="Butler J."/>
            <person name="Chin C."/>
            <person name="Gnerre S."/>
            <person name="Grabherr M."/>
            <person name="Kleber M."/>
            <person name="Mauceli E."/>
            <person name="MacCallum I."/>
        </authorList>
    </citation>
    <scope>NUCLEOTIDE SEQUENCE [LARGE SCALE GENOMIC DNA]</scope>
    <source>
        <strain evidence="3">Tucson 14030-0811.24</strain>
    </source>
</reference>
<proteinExistence type="predicted"/>
<dbReference type="eggNOG" id="ENOG502QRPY">
    <property type="taxonomic scope" value="Eukaryota"/>
</dbReference>
<dbReference type="FunCoup" id="B4MT66">
    <property type="interactions" value="594"/>
</dbReference>
<dbReference type="Proteomes" id="UP000007798">
    <property type="component" value="Unassembled WGS sequence"/>
</dbReference>
<dbReference type="AlphaFoldDB" id="B4MT66"/>
<keyword evidence="3" id="KW-1185">Reference proteome</keyword>
<evidence type="ECO:0000259" key="1">
    <source>
        <dbReference type="PROSITE" id="PS51286"/>
    </source>
</evidence>
<dbReference type="SMR" id="B4MT66"/>
<accession>B4MT66</accession>
<dbReference type="SMART" id="SM00952">
    <property type="entry name" value="RAP"/>
    <property type="match status" value="1"/>
</dbReference>
<evidence type="ECO:0000313" key="3">
    <source>
        <dbReference type="Proteomes" id="UP000007798"/>
    </source>
</evidence>
<feature type="domain" description="RAP" evidence="1">
    <location>
        <begin position="601"/>
        <end position="659"/>
    </location>
</feature>
<dbReference type="HOGENOM" id="CLU_028703_0_0_1"/>
<evidence type="ECO:0000313" key="2">
    <source>
        <dbReference type="EMBL" id="EDW75305.2"/>
    </source>
</evidence>
<name>B4MT66_DROWI</name>
<protein>
    <recommendedName>
        <fullName evidence="1">RAP domain-containing protein</fullName>
    </recommendedName>
</protein>
<dbReference type="InterPro" id="IPR013584">
    <property type="entry name" value="RAP"/>
</dbReference>
<dbReference type="PROSITE" id="PS51286">
    <property type="entry name" value="RAP"/>
    <property type="match status" value="1"/>
</dbReference>
<dbReference type="OrthoDB" id="10064757at2759"/>
<dbReference type="EMBL" id="CH963851">
    <property type="protein sequence ID" value="EDW75305.2"/>
    <property type="molecule type" value="Genomic_DNA"/>
</dbReference>
<dbReference type="STRING" id="7260.B4MT66"/>
<gene>
    <name evidence="2" type="primary">Dwil\GK20102</name>
    <name evidence="2" type="ORF">Dwil_GK20102</name>
</gene>
<dbReference type="InParanoid" id="B4MT66"/>